<dbReference type="RefSeq" id="WP_066410217.1">
    <property type="nucleotide sequence ID" value="NZ_FKBS01000013.1"/>
</dbReference>
<name>A0A157MNK6_9BORD</name>
<evidence type="ECO:0000313" key="2">
    <source>
        <dbReference type="EMBL" id="SAI10655.1"/>
    </source>
</evidence>
<reference evidence="2 3" key="1">
    <citation type="submission" date="2016-03" db="EMBL/GenBank/DDBJ databases">
        <authorList>
            <consortium name="Pathogen Informatics"/>
        </authorList>
    </citation>
    <scope>NUCLEOTIDE SEQUENCE [LARGE SCALE GENOMIC DNA]</scope>
    <source>
        <strain evidence="2 3">NCTC13364</strain>
    </source>
</reference>
<evidence type="ECO:0000256" key="1">
    <source>
        <dbReference type="SAM" id="Phobius"/>
    </source>
</evidence>
<keyword evidence="1" id="KW-0472">Membrane</keyword>
<sequence length="250" mass="26604">MSIPHSPPRSHPHRQRGAALIESAVALGAVLLVALAAVEVMHWQLMRQLAYVALTEAARAGATGHARPGLIAQAFETALLPRHASPGGQPEAALMMHAALARTARRAGMPAWHITILRPGTAAYADFSQPGFRVPAAPGLLAVRNDYQAEQHTAYQSRWSGGLGPRSGLTIFQANTLRLRLRYLVEPITPVGGLAMRATAVLPGSAACIHRALSAGVLPLSMTLTMDMQSHPVRWPAGDHPQISEDDDAC</sequence>
<feature type="transmembrane region" description="Helical" evidence="1">
    <location>
        <begin position="20"/>
        <end position="38"/>
    </location>
</feature>
<accession>A0A157MNK6</accession>
<dbReference type="Proteomes" id="UP000077037">
    <property type="component" value="Unassembled WGS sequence"/>
</dbReference>
<evidence type="ECO:0000313" key="3">
    <source>
        <dbReference type="Proteomes" id="UP000077037"/>
    </source>
</evidence>
<dbReference type="OrthoDB" id="8681001at2"/>
<keyword evidence="1" id="KW-0812">Transmembrane</keyword>
<proteinExistence type="predicted"/>
<dbReference type="EMBL" id="FKBS01000013">
    <property type="protein sequence ID" value="SAI10655.1"/>
    <property type="molecule type" value="Genomic_DNA"/>
</dbReference>
<organism evidence="2 3">
    <name type="scientific">Bordetella ansorpii</name>
    <dbReference type="NCBI Taxonomy" id="288768"/>
    <lineage>
        <taxon>Bacteria</taxon>
        <taxon>Pseudomonadati</taxon>
        <taxon>Pseudomonadota</taxon>
        <taxon>Betaproteobacteria</taxon>
        <taxon>Burkholderiales</taxon>
        <taxon>Alcaligenaceae</taxon>
        <taxon>Bordetella</taxon>
    </lineage>
</organism>
<protein>
    <submittedName>
        <fullName evidence="2">Tight adherance protein E</fullName>
    </submittedName>
</protein>
<gene>
    <name evidence="2" type="ORF">SAMEA1982600_01317</name>
</gene>
<keyword evidence="1" id="KW-1133">Transmembrane helix</keyword>
<dbReference type="AlphaFoldDB" id="A0A157MNK6"/>